<comment type="subcellular location">
    <subcellularLocation>
        <location evidence="1">Membrane</location>
        <topology evidence="1">Single-pass membrane protein</topology>
    </subcellularLocation>
</comment>
<evidence type="ECO:0000256" key="1">
    <source>
        <dbReference type="ARBA" id="ARBA00004167"/>
    </source>
</evidence>
<evidence type="ECO:0000259" key="10">
    <source>
        <dbReference type="PROSITE" id="PS50268"/>
    </source>
</evidence>
<keyword evidence="6" id="KW-0472">Membrane</keyword>
<evidence type="ECO:0000256" key="6">
    <source>
        <dbReference type="ARBA" id="ARBA00023136"/>
    </source>
</evidence>
<dbReference type="PANTHER" id="PTHR24028:SF146">
    <property type="entry name" value="CADHERIN 96CB, ISOFORM D-RELATED"/>
    <property type="match status" value="1"/>
</dbReference>
<gene>
    <name evidence="11" type="ORF">GPUH_LOCUS591</name>
</gene>
<dbReference type="SUPFAM" id="SSF49313">
    <property type="entry name" value="Cadherin-like"/>
    <property type="match status" value="1"/>
</dbReference>
<dbReference type="PANTHER" id="PTHR24028">
    <property type="entry name" value="CADHERIN-87A"/>
    <property type="match status" value="1"/>
</dbReference>
<sequence>MLIALALLLISLANVKSEQQQIFNISELASVGQIIGYVNGTPSDGIQPNFDIVYPDNSGETEKYLAVEEISGEIRLLRELDYERQASYQLIAVPVNGRGSAVHVIVNVIDENDNAPTFPVSSLDVSFLTTPW</sequence>
<dbReference type="InterPro" id="IPR015919">
    <property type="entry name" value="Cadherin-like_sf"/>
</dbReference>
<dbReference type="CDD" id="cd11304">
    <property type="entry name" value="Cadherin_repeat"/>
    <property type="match status" value="1"/>
</dbReference>
<keyword evidence="5" id="KW-1133">Transmembrane helix</keyword>
<dbReference type="Gene3D" id="2.60.40.60">
    <property type="entry name" value="Cadherins"/>
    <property type="match status" value="1"/>
</dbReference>
<dbReference type="WBParaSite" id="GPUH_0000059101-mRNA-1">
    <property type="protein sequence ID" value="GPUH_0000059101-mRNA-1"/>
    <property type="gene ID" value="GPUH_0000059101"/>
</dbReference>
<evidence type="ECO:0000313" key="13">
    <source>
        <dbReference type="WBParaSite" id="GPUH_0000059101-mRNA-1"/>
    </source>
</evidence>
<evidence type="ECO:0000256" key="4">
    <source>
        <dbReference type="ARBA" id="ARBA00022837"/>
    </source>
</evidence>
<keyword evidence="9" id="KW-0732">Signal</keyword>
<keyword evidence="12" id="KW-1185">Reference proteome</keyword>
<evidence type="ECO:0000256" key="5">
    <source>
        <dbReference type="ARBA" id="ARBA00022989"/>
    </source>
</evidence>
<dbReference type="PRINTS" id="PR00205">
    <property type="entry name" value="CADHERIN"/>
</dbReference>
<keyword evidence="2" id="KW-0812">Transmembrane</keyword>
<feature type="chain" id="PRO_5043138455" evidence="9">
    <location>
        <begin position="18"/>
        <end position="132"/>
    </location>
</feature>
<dbReference type="InterPro" id="IPR002126">
    <property type="entry name" value="Cadherin-like_dom"/>
</dbReference>
<evidence type="ECO:0000313" key="11">
    <source>
        <dbReference type="EMBL" id="VDK28354.1"/>
    </source>
</evidence>
<accession>A0A183CVV0</accession>
<protein>
    <submittedName>
        <fullName evidence="13">CA domain-containing protein</fullName>
    </submittedName>
</protein>
<reference evidence="11 12" key="2">
    <citation type="submission" date="2018-11" db="EMBL/GenBank/DDBJ databases">
        <authorList>
            <consortium name="Pathogen Informatics"/>
        </authorList>
    </citation>
    <scope>NUCLEOTIDE SEQUENCE [LARGE SCALE GENOMIC DNA]</scope>
</reference>
<evidence type="ECO:0000256" key="3">
    <source>
        <dbReference type="ARBA" id="ARBA00022737"/>
    </source>
</evidence>
<name>A0A183CVV0_9BILA</name>
<dbReference type="InterPro" id="IPR020894">
    <property type="entry name" value="Cadherin_CS"/>
</dbReference>
<evidence type="ECO:0000256" key="2">
    <source>
        <dbReference type="ARBA" id="ARBA00022692"/>
    </source>
</evidence>
<keyword evidence="4 8" id="KW-0106">Calcium</keyword>
<feature type="domain" description="Cadherin" evidence="10">
    <location>
        <begin position="17"/>
        <end position="118"/>
    </location>
</feature>
<evidence type="ECO:0000313" key="12">
    <source>
        <dbReference type="Proteomes" id="UP000271098"/>
    </source>
</evidence>
<keyword evidence="3" id="KW-0677">Repeat</keyword>
<organism evidence="13">
    <name type="scientific">Gongylonema pulchrum</name>
    <dbReference type="NCBI Taxonomy" id="637853"/>
    <lineage>
        <taxon>Eukaryota</taxon>
        <taxon>Metazoa</taxon>
        <taxon>Ecdysozoa</taxon>
        <taxon>Nematoda</taxon>
        <taxon>Chromadorea</taxon>
        <taxon>Rhabditida</taxon>
        <taxon>Spirurina</taxon>
        <taxon>Spiruromorpha</taxon>
        <taxon>Spiruroidea</taxon>
        <taxon>Gongylonematidae</taxon>
        <taxon>Gongylonema</taxon>
    </lineage>
</organism>
<dbReference type="PROSITE" id="PS50268">
    <property type="entry name" value="CADHERIN_2"/>
    <property type="match status" value="1"/>
</dbReference>
<evidence type="ECO:0000256" key="9">
    <source>
        <dbReference type="SAM" id="SignalP"/>
    </source>
</evidence>
<dbReference type="GO" id="GO:0005886">
    <property type="term" value="C:plasma membrane"/>
    <property type="evidence" value="ECO:0007669"/>
    <property type="project" value="InterPro"/>
</dbReference>
<dbReference type="PROSITE" id="PS00232">
    <property type="entry name" value="CADHERIN_1"/>
    <property type="match status" value="1"/>
</dbReference>
<dbReference type="AlphaFoldDB" id="A0A183CVV0"/>
<evidence type="ECO:0000256" key="8">
    <source>
        <dbReference type="PROSITE-ProRule" id="PRU00043"/>
    </source>
</evidence>
<keyword evidence="7" id="KW-0325">Glycoprotein</keyword>
<dbReference type="Pfam" id="PF00028">
    <property type="entry name" value="Cadherin"/>
    <property type="match status" value="1"/>
</dbReference>
<evidence type="ECO:0000256" key="7">
    <source>
        <dbReference type="ARBA" id="ARBA00023180"/>
    </source>
</evidence>
<dbReference type="InterPro" id="IPR050174">
    <property type="entry name" value="Protocadherin/Cadherin-CA"/>
</dbReference>
<dbReference type="SMART" id="SM00112">
    <property type="entry name" value="CA"/>
    <property type="match status" value="1"/>
</dbReference>
<reference evidence="13" key="1">
    <citation type="submission" date="2016-06" db="UniProtKB">
        <authorList>
            <consortium name="WormBaseParasite"/>
        </authorList>
    </citation>
    <scope>IDENTIFICATION</scope>
</reference>
<dbReference type="GO" id="GO:0007156">
    <property type="term" value="P:homophilic cell adhesion via plasma membrane adhesion molecules"/>
    <property type="evidence" value="ECO:0007669"/>
    <property type="project" value="InterPro"/>
</dbReference>
<dbReference type="GO" id="GO:0005509">
    <property type="term" value="F:calcium ion binding"/>
    <property type="evidence" value="ECO:0007669"/>
    <property type="project" value="UniProtKB-UniRule"/>
</dbReference>
<dbReference type="Proteomes" id="UP000271098">
    <property type="component" value="Unassembled WGS sequence"/>
</dbReference>
<dbReference type="OrthoDB" id="6252479at2759"/>
<dbReference type="EMBL" id="UYRT01000556">
    <property type="protein sequence ID" value="VDK28354.1"/>
    <property type="molecule type" value="Genomic_DNA"/>
</dbReference>
<feature type="signal peptide" evidence="9">
    <location>
        <begin position="1"/>
        <end position="17"/>
    </location>
</feature>
<proteinExistence type="predicted"/>